<dbReference type="PANTHER" id="PTHR45803">
    <property type="entry name" value="SOX100B"/>
    <property type="match status" value="1"/>
</dbReference>
<keyword evidence="10" id="KW-1185">Reference proteome</keyword>
<evidence type="ECO:0000256" key="1">
    <source>
        <dbReference type="ARBA" id="ARBA00004123"/>
    </source>
</evidence>
<evidence type="ECO:0000256" key="4">
    <source>
        <dbReference type="ARBA" id="ARBA00023163"/>
    </source>
</evidence>
<keyword evidence="4" id="KW-0804">Transcription</keyword>
<evidence type="ECO:0000256" key="6">
    <source>
        <dbReference type="PROSITE-ProRule" id="PRU00267"/>
    </source>
</evidence>
<dbReference type="InParanoid" id="D8QM77"/>
<dbReference type="OMA" id="RFEQMVV"/>
<sequence>MPADRRFPSRRSVRLFERPPPNYKESSPEEEDNENSAQQDSVPAASQTDTTIVTPPPASMAPPPASMAPPPASMAPPPASMAPPPASMAPPPASMTPPPASMAPPPASMALPLASTTRSSPPASASTPADLSSNEHEDEFEAALACFLKTQFSADVASIRGRCLHICNVATAAWKALTVAEREQYFNAAKRKQTKDSHEQSSVAQDDGRVARSPTPPMLMPADWSDPQSRSIMEEVYGLEEAQRLEGSVSMHAPPHQSKSLLGGSRTTRSRSLSDLPNPPPEPTAMTTTWSDSGYRFPEMSSDDADWLWPAHLSNSLVGSARTAKTRSLPDVFTQAAESSSSATVGNATLSLSEQSFPAASNDNFAQGSNLGWTITENDMIYKPPTRSNSHSRRRGGDHIPRPPNAFMVFRSKYWEEQKANPSERNHRQVSRDAGRAWRELPDESRDYYRQLADRVKADHKRMYPGYKYNPEHRKKGDAAKRHK</sequence>
<feature type="compositionally biased region" description="Polar residues" evidence="7">
    <location>
        <begin position="37"/>
        <end position="53"/>
    </location>
</feature>
<gene>
    <name evidence="9" type="ORF">SCHCODRAFT_114944</name>
</gene>
<dbReference type="Gene3D" id="1.10.30.10">
    <property type="entry name" value="High mobility group box domain"/>
    <property type="match status" value="1"/>
</dbReference>
<dbReference type="PROSITE" id="PS50118">
    <property type="entry name" value="HMG_BOX_2"/>
    <property type="match status" value="1"/>
</dbReference>
<evidence type="ECO:0000256" key="5">
    <source>
        <dbReference type="ARBA" id="ARBA00023242"/>
    </source>
</evidence>
<dbReference type="CDD" id="cd01389">
    <property type="entry name" value="HMG-box_ROX1-like"/>
    <property type="match status" value="1"/>
</dbReference>
<dbReference type="EMBL" id="GL377320">
    <property type="protein sequence ID" value="EFI91066.1"/>
    <property type="molecule type" value="Genomic_DNA"/>
</dbReference>
<feature type="domain" description="HMG box" evidence="8">
    <location>
        <begin position="400"/>
        <end position="468"/>
    </location>
</feature>
<dbReference type="GO" id="GO:0005634">
    <property type="term" value="C:nucleus"/>
    <property type="evidence" value="ECO:0007669"/>
    <property type="project" value="UniProtKB-SubCell"/>
</dbReference>
<evidence type="ECO:0000256" key="3">
    <source>
        <dbReference type="ARBA" id="ARBA00023125"/>
    </source>
</evidence>
<feature type="compositionally biased region" description="Low complexity" evidence="7">
    <location>
        <begin position="108"/>
        <end position="132"/>
    </location>
</feature>
<dbReference type="GO" id="GO:0000978">
    <property type="term" value="F:RNA polymerase II cis-regulatory region sequence-specific DNA binding"/>
    <property type="evidence" value="ECO:0007669"/>
    <property type="project" value="TreeGrafter"/>
</dbReference>
<dbReference type="Pfam" id="PF00505">
    <property type="entry name" value="HMG_box"/>
    <property type="match status" value="1"/>
</dbReference>
<dbReference type="eggNOG" id="KOG0527">
    <property type="taxonomic scope" value="Eukaryota"/>
</dbReference>
<feature type="non-terminal residue" evidence="9">
    <location>
        <position position="484"/>
    </location>
</feature>
<protein>
    <recommendedName>
        <fullName evidence="8">HMG box domain-containing protein</fullName>
    </recommendedName>
</protein>
<feature type="region of interest" description="Disordered" evidence="7">
    <location>
        <begin position="1"/>
        <end position="138"/>
    </location>
</feature>
<evidence type="ECO:0000256" key="7">
    <source>
        <dbReference type="SAM" id="MobiDB-lite"/>
    </source>
</evidence>
<dbReference type="RefSeq" id="XP_003025969.1">
    <property type="nucleotide sequence ID" value="XM_003025923.1"/>
</dbReference>
<dbReference type="SMART" id="SM00398">
    <property type="entry name" value="HMG"/>
    <property type="match status" value="1"/>
</dbReference>
<dbReference type="OrthoDB" id="6247875at2759"/>
<dbReference type="VEuPathDB" id="FungiDB:SCHCODRAFT_02522080"/>
<reference evidence="9 10" key="1">
    <citation type="journal article" date="2010" name="Nat. Biotechnol.">
        <title>Genome sequence of the model mushroom Schizophyllum commune.</title>
        <authorList>
            <person name="Ohm R.A."/>
            <person name="de Jong J.F."/>
            <person name="Lugones L.G."/>
            <person name="Aerts A."/>
            <person name="Kothe E."/>
            <person name="Stajich J.E."/>
            <person name="de Vries R.P."/>
            <person name="Record E."/>
            <person name="Levasseur A."/>
            <person name="Baker S.E."/>
            <person name="Bartholomew K.A."/>
            <person name="Coutinho P.M."/>
            <person name="Erdmann S."/>
            <person name="Fowler T.J."/>
            <person name="Gathman A.C."/>
            <person name="Lombard V."/>
            <person name="Henrissat B."/>
            <person name="Knabe N."/>
            <person name="Kuees U."/>
            <person name="Lilly W.W."/>
            <person name="Lindquist E."/>
            <person name="Lucas S."/>
            <person name="Magnuson J.K."/>
            <person name="Piumi F."/>
            <person name="Raudaskoski M."/>
            <person name="Salamov A."/>
            <person name="Schmutz J."/>
            <person name="Schwarze F.W.M.R."/>
            <person name="vanKuyk P.A."/>
            <person name="Horton J.S."/>
            <person name="Grigoriev I.V."/>
            <person name="Woesten H.A.B."/>
        </authorList>
    </citation>
    <scope>NUCLEOTIDE SEQUENCE [LARGE SCALE GENOMIC DNA]</scope>
    <source>
        <strain evidence="10">H4-8 / FGSC 9210</strain>
    </source>
</reference>
<dbReference type="SUPFAM" id="SSF47095">
    <property type="entry name" value="HMG-box"/>
    <property type="match status" value="1"/>
</dbReference>
<dbReference type="PANTHER" id="PTHR45803:SF5">
    <property type="entry name" value="SOX100B"/>
    <property type="match status" value="1"/>
</dbReference>
<dbReference type="GeneID" id="9588424"/>
<dbReference type="InterPro" id="IPR050917">
    <property type="entry name" value="SOX_TF"/>
</dbReference>
<dbReference type="InterPro" id="IPR009071">
    <property type="entry name" value="HMG_box_dom"/>
</dbReference>
<feature type="DNA-binding region" description="HMG box" evidence="6">
    <location>
        <begin position="400"/>
        <end position="468"/>
    </location>
</feature>
<comment type="subcellular location">
    <subcellularLocation>
        <location evidence="1">Nucleus</location>
    </subcellularLocation>
</comment>
<accession>D8QM77</accession>
<feature type="compositionally biased region" description="Pro residues" evidence="7">
    <location>
        <begin position="54"/>
        <end position="107"/>
    </location>
</feature>
<evidence type="ECO:0000313" key="9">
    <source>
        <dbReference type="EMBL" id="EFI91066.1"/>
    </source>
</evidence>
<keyword evidence="2" id="KW-0805">Transcription regulation</keyword>
<feature type="region of interest" description="Disordered" evidence="7">
    <location>
        <begin position="418"/>
        <end position="444"/>
    </location>
</feature>
<dbReference type="GO" id="GO:0000981">
    <property type="term" value="F:DNA-binding transcription factor activity, RNA polymerase II-specific"/>
    <property type="evidence" value="ECO:0007669"/>
    <property type="project" value="TreeGrafter"/>
</dbReference>
<dbReference type="AlphaFoldDB" id="D8QM77"/>
<feature type="region of interest" description="Disordered" evidence="7">
    <location>
        <begin position="382"/>
        <end position="404"/>
    </location>
</feature>
<feature type="region of interest" description="Disordered" evidence="7">
    <location>
        <begin position="246"/>
        <end position="293"/>
    </location>
</feature>
<feature type="compositionally biased region" description="Basic and acidic residues" evidence="7">
    <location>
        <begin position="470"/>
        <end position="484"/>
    </location>
</feature>
<evidence type="ECO:0000259" key="8">
    <source>
        <dbReference type="PROSITE" id="PS50118"/>
    </source>
</evidence>
<feature type="region of interest" description="Disordered" evidence="7">
    <location>
        <begin position="189"/>
        <end position="226"/>
    </location>
</feature>
<feature type="region of interest" description="Disordered" evidence="7">
    <location>
        <begin position="460"/>
        <end position="484"/>
    </location>
</feature>
<keyword evidence="5 6" id="KW-0539">Nucleus</keyword>
<dbReference type="Proteomes" id="UP000007431">
    <property type="component" value="Unassembled WGS sequence"/>
</dbReference>
<evidence type="ECO:0000313" key="10">
    <source>
        <dbReference type="Proteomes" id="UP000007431"/>
    </source>
</evidence>
<feature type="compositionally biased region" description="Low complexity" evidence="7">
    <location>
        <begin position="260"/>
        <end position="274"/>
    </location>
</feature>
<dbReference type="HOGENOM" id="CLU_565195_0_0_1"/>
<proteinExistence type="predicted"/>
<organism evidence="10">
    <name type="scientific">Schizophyllum commune (strain H4-8 / FGSC 9210)</name>
    <name type="common">Split gill fungus</name>
    <dbReference type="NCBI Taxonomy" id="578458"/>
    <lineage>
        <taxon>Eukaryota</taxon>
        <taxon>Fungi</taxon>
        <taxon>Dikarya</taxon>
        <taxon>Basidiomycota</taxon>
        <taxon>Agaricomycotina</taxon>
        <taxon>Agaricomycetes</taxon>
        <taxon>Agaricomycetidae</taxon>
        <taxon>Agaricales</taxon>
        <taxon>Schizophyllaceae</taxon>
        <taxon>Schizophyllum</taxon>
    </lineage>
</organism>
<name>D8QM77_SCHCM</name>
<dbReference type="KEGG" id="scm:SCHCO_02522080"/>
<dbReference type="InterPro" id="IPR036910">
    <property type="entry name" value="HMG_box_dom_sf"/>
</dbReference>
<evidence type="ECO:0000256" key="2">
    <source>
        <dbReference type="ARBA" id="ARBA00023015"/>
    </source>
</evidence>
<keyword evidence="3 6" id="KW-0238">DNA-binding</keyword>